<evidence type="ECO:0000313" key="3">
    <source>
        <dbReference type="Proteomes" id="UP000190648"/>
    </source>
</evidence>
<sequence length="81" mass="9103">MRKEQAGWEAINFLLLIIFLGCIDTLKYNKKVGLSPKLFAPIDEGQYGVESRGTSVEICDLFCQVITLHGVRMVDEVNLVD</sequence>
<feature type="transmembrane region" description="Helical" evidence="1">
    <location>
        <begin position="6"/>
        <end position="26"/>
    </location>
</feature>
<keyword evidence="1" id="KW-1133">Transmembrane helix</keyword>
<organism evidence="2 3">
    <name type="scientific">Patagioenas fasciata monilis</name>
    <dbReference type="NCBI Taxonomy" id="372326"/>
    <lineage>
        <taxon>Eukaryota</taxon>
        <taxon>Metazoa</taxon>
        <taxon>Chordata</taxon>
        <taxon>Craniata</taxon>
        <taxon>Vertebrata</taxon>
        <taxon>Euteleostomi</taxon>
        <taxon>Archelosauria</taxon>
        <taxon>Archosauria</taxon>
        <taxon>Dinosauria</taxon>
        <taxon>Saurischia</taxon>
        <taxon>Theropoda</taxon>
        <taxon>Coelurosauria</taxon>
        <taxon>Aves</taxon>
        <taxon>Neognathae</taxon>
        <taxon>Neoaves</taxon>
        <taxon>Columbimorphae</taxon>
        <taxon>Columbiformes</taxon>
        <taxon>Columbidae</taxon>
        <taxon>Patagioenas</taxon>
    </lineage>
</organism>
<reference evidence="2 3" key="1">
    <citation type="submission" date="2016-02" db="EMBL/GenBank/DDBJ databases">
        <title>Band-tailed pigeon sequencing and assembly.</title>
        <authorList>
            <person name="Soares A.E."/>
            <person name="Novak B.J."/>
            <person name="Rice E.S."/>
            <person name="O'Connell B."/>
            <person name="Chang D."/>
            <person name="Weber S."/>
            <person name="Shapiro B."/>
        </authorList>
    </citation>
    <scope>NUCLEOTIDE SEQUENCE [LARGE SCALE GENOMIC DNA]</scope>
    <source>
        <strain evidence="2">BTP2013</strain>
        <tissue evidence="2">Blood</tissue>
    </source>
</reference>
<protein>
    <submittedName>
        <fullName evidence="2">Uncharacterized protein</fullName>
    </submittedName>
</protein>
<gene>
    <name evidence="2" type="ORF">AV530_014565</name>
</gene>
<evidence type="ECO:0000256" key="1">
    <source>
        <dbReference type="SAM" id="Phobius"/>
    </source>
</evidence>
<keyword evidence="3" id="KW-1185">Reference proteome</keyword>
<proteinExistence type="predicted"/>
<dbReference type="AlphaFoldDB" id="A0A1V4KDW9"/>
<dbReference type="PROSITE" id="PS51257">
    <property type="entry name" value="PROKAR_LIPOPROTEIN"/>
    <property type="match status" value="1"/>
</dbReference>
<keyword evidence="1" id="KW-0812">Transmembrane</keyword>
<evidence type="ECO:0000313" key="2">
    <source>
        <dbReference type="EMBL" id="OPJ82067.1"/>
    </source>
</evidence>
<dbReference type="Proteomes" id="UP000190648">
    <property type="component" value="Unassembled WGS sequence"/>
</dbReference>
<dbReference type="EMBL" id="LSYS01003958">
    <property type="protein sequence ID" value="OPJ82067.1"/>
    <property type="molecule type" value="Genomic_DNA"/>
</dbReference>
<keyword evidence="1" id="KW-0472">Membrane</keyword>
<accession>A0A1V4KDW9</accession>
<comment type="caution">
    <text evidence="2">The sequence shown here is derived from an EMBL/GenBank/DDBJ whole genome shotgun (WGS) entry which is preliminary data.</text>
</comment>
<name>A0A1V4KDW9_PATFA</name>